<feature type="transmembrane region" description="Helical" evidence="1">
    <location>
        <begin position="67"/>
        <end position="85"/>
    </location>
</feature>
<reference evidence="2 3" key="1">
    <citation type="submission" date="2019-10" db="EMBL/GenBank/DDBJ databases">
        <title>Muricauda olearia CL-SS4 JCM15563 genome.</title>
        <authorList>
            <person name="Liu L."/>
        </authorList>
    </citation>
    <scope>NUCLEOTIDE SEQUENCE [LARGE SCALE GENOMIC DNA]</scope>
    <source>
        <strain evidence="2 3">CL-SS4</strain>
    </source>
</reference>
<feature type="transmembrane region" description="Helical" evidence="1">
    <location>
        <begin position="160"/>
        <end position="180"/>
    </location>
</feature>
<feature type="transmembrane region" description="Helical" evidence="1">
    <location>
        <begin position="212"/>
        <end position="229"/>
    </location>
</feature>
<keyword evidence="1" id="KW-1133">Transmembrane helix</keyword>
<dbReference type="OrthoDB" id="1412685at2"/>
<feature type="transmembrane region" description="Helical" evidence="1">
    <location>
        <begin position="290"/>
        <end position="310"/>
    </location>
</feature>
<sequence>MSWLPWGITLFTVTSVYFLDRWEHRTVKSIFDWVPAILLSYIIPALICYAFGWDFSQDGIHDLSKTFFIPLTIVAVMASLSLGQLRAIGVKPILLFVSGSFFIALFPVVFVAVFSHTDLVTETFSNKGFWKGVPPIVGSWIGGSTSQLVLKELVECPEGVFLSVLVMDNILVNIWTILMFQTIKKSNGLNSFLGIKDAMLPEGIREEDSKRWPIWSTLLVLVSVVFLLNVVMESFVGKVVTLSLVGLALGNFIRGWNFRFSLKLGGVLILTVMSILGLKLRFDLFGFDLYFFWFLLVWLLGHFLFMVLIAKLLNVNMAWVPIASMANVGGIATAPAVTAAYKKQWMPHAIILAILSMATGTFWGMITIYLLQQVMG</sequence>
<dbReference type="RefSeq" id="WP_152131910.1">
    <property type="nucleotide sequence ID" value="NZ_WELG01000002.1"/>
</dbReference>
<evidence type="ECO:0000313" key="2">
    <source>
        <dbReference type="EMBL" id="KAB7528560.1"/>
    </source>
</evidence>
<gene>
    <name evidence="2" type="ORF">F8C76_11905</name>
</gene>
<protein>
    <submittedName>
        <fullName evidence="2">DUF819 family protein</fullName>
    </submittedName>
</protein>
<accession>A0A6I1DUM4</accession>
<dbReference type="PANTHER" id="PTHR34289">
    <property type="entry name" value="PROTEIN, PUTATIVE (DUF819)-RELATED"/>
    <property type="match status" value="1"/>
</dbReference>
<organism evidence="2 3">
    <name type="scientific">Flagellimonas olearia</name>
    <dbReference type="NCBI Taxonomy" id="552546"/>
    <lineage>
        <taxon>Bacteria</taxon>
        <taxon>Pseudomonadati</taxon>
        <taxon>Bacteroidota</taxon>
        <taxon>Flavobacteriia</taxon>
        <taxon>Flavobacteriales</taxon>
        <taxon>Flavobacteriaceae</taxon>
        <taxon>Flagellimonas</taxon>
    </lineage>
</organism>
<dbReference type="InterPro" id="IPR008537">
    <property type="entry name" value="DUF819"/>
</dbReference>
<feature type="transmembrane region" description="Helical" evidence="1">
    <location>
        <begin position="92"/>
        <end position="114"/>
    </location>
</feature>
<feature type="transmembrane region" description="Helical" evidence="1">
    <location>
        <begin position="34"/>
        <end position="55"/>
    </location>
</feature>
<dbReference type="EMBL" id="WELG01000002">
    <property type="protein sequence ID" value="KAB7528560.1"/>
    <property type="molecule type" value="Genomic_DNA"/>
</dbReference>
<feature type="transmembrane region" description="Helical" evidence="1">
    <location>
        <begin position="6"/>
        <end position="22"/>
    </location>
</feature>
<keyword evidence="1" id="KW-0472">Membrane</keyword>
<dbReference type="Proteomes" id="UP000429785">
    <property type="component" value="Unassembled WGS sequence"/>
</dbReference>
<dbReference type="Pfam" id="PF05684">
    <property type="entry name" value="DUF819"/>
    <property type="match status" value="1"/>
</dbReference>
<proteinExistence type="predicted"/>
<evidence type="ECO:0000256" key="1">
    <source>
        <dbReference type="SAM" id="Phobius"/>
    </source>
</evidence>
<dbReference type="PANTHER" id="PTHR34289:SF8">
    <property type="entry name" value="DUF819 DOMAIN-CONTAINING PROTEIN"/>
    <property type="match status" value="1"/>
</dbReference>
<feature type="transmembrane region" description="Helical" evidence="1">
    <location>
        <begin position="349"/>
        <end position="371"/>
    </location>
</feature>
<feature type="transmembrane region" description="Helical" evidence="1">
    <location>
        <begin position="317"/>
        <end position="337"/>
    </location>
</feature>
<dbReference type="AlphaFoldDB" id="A0A6I1DUM4"/>
<feature type="transmembrane region" description="Helical" evidence="1">
    <location>
        <begin position="260"/>
        <end position="278"/>
    </location>
</feature>
<comment type="caution">
    <text evidence="2">The sequence shown here is derived from an EMBL/GenBank/DDBJ whole genome shotgun (WGS) entry which is preliminary data.</text>
</comment>
<name>A0A6I1DUM4_9FLAO</name>
<evidence type="ECO:0000313" key="3">
    <source>
        <dbReference type="Proteomes" id="UP000429785"/>
    </source>
</evidence>
<keyword evidence="1" id="KW-0812">Transmembrane</keyword>